<dbReference type="Gene3D" id="2.150.10.10">
    <property type="entry name" value="Serralysin-like metalloprotease, C-terminal"/>
    <property type="match status" value="1"/>
</dbReference>
<feature type="region of interest" description="Disordered" evidence="1">
    <location>
        <begin position="283"/>
        <end position="325"/>
    </location>
</feature>
<evidence type="ECO:0000313" key="3">
    <source>
        <dbReference type="Proteomes" id="UP000002949"/>
    </source>
</evidence>
<name>G6YHC5_9HYPH</name>
<dbReference type="OrthoDB" id="3817502at2"/>
<dbReference type="EMBL" id="AGSN01000185">
    <property type="protein sequence ID" value="EHH07817.1"/>
    <property type="molecule type" value="Genomic_DNA"/>
</dbReference>
<evidence type="ECO:0000256" key="1">
    <source>
        <dbReference type="SAM" id="MobiDB-lite"/>
    </source>
</evidence>
<protein>
    <submittedName>
        <fullName evidence="2">Hemolysin-type calcium-binding protein</fullName>
    </submittedName>
</protein>
<accession>G6YHC5</accession>
<gene>
    <name evidence="2" type="ORF">MEA186_26961</name>
</gene>
<sequence>MALGSTIVLSGDYGYSNYKPSRLAADTTIDATNASWIVANQGSPTNLYPVSISGPGDNLLVSGGTINGTVSQTGDWESIYINSAALRVNSAYSFVIDDWTITKPWDGIRVGGTGTFLIDDCYVGYSRDDAVEDDDVIGGTIRDSLFDNVYSGVSLGDGDVDGSDNTVTMDGMLLGMGEYLRKGEMTHGSPFKLDKGTGADDVVPSLRFIDCVVAITDIDHNGMERLQRAWDKTVESHGNYYLNLSDTPLPSDYPMPPAGWTVLQGQAARDYWANAKAAWHAAHDGTDPSIPSLPTPTLPTPTPTPTTPTSDPAKGTTGNDTFAGTGAADRYDALAGNDTLSGGGGNDLLTGGAGNDTFVFNTAYGSGNVDTLTDFHAADDALYLDNAIFTKLGAGSLSSPTQVNSSYFELREHATSSNDYLLYNQTTGILYYDPDGSKSADQVQIAQLAAGAALTYHDVFII</sequence>
<dbReference type="InterPro" id="IPR011049">
    <property type="entry name" value="Serralysin-like_metalloprot_C"/>
</dbReference>
<keyword evidence="3" id="KW-1185">Reference proteome</keyword>
<dbReference type="Pfam" id="PF00353">
    <property type="entry name" value="HemolysinCabind"/>
    <property type="match status" value="1"/>
</dbReference>
<dbReference type="AlphaFoldDB" id="G6YHC5"/>
<dbReference type="PRINTS" id="PR00313">
    <property type="entry name" value="CABNDNGRPT"/>
</dbReference>
<dbReference type="STRING" id="1082933.A6B35_20045"/>
<dbReference type="RefSeq" id="WP_006205142.1">
    <property type="nucleotide sequence ID" value="NZ_AGSN01000185.1"/>
</dbReference>
<dbReference type="SUPFAM" id="SSF51120">
    <property type="entry name" value="beta-Roll"/>
    <property type="match status" value="1"/>
</dbReference>
<dbReference type="PATRIC" id="fig|1082933.3.peg.5237"/>
<proteinExistence type="predicted"/>
<dbReference type="GO" id="GO:0005509">
    <property type="term" value="F:calcium ion binding"/>
    <property type="evidence" value="ECO:0007669"/>
    <property type="project" value="InterPro"/>
</dbReference>
<dbReference type="eggNOG" id="COG2931">
    <property type="taxonomic scope" value="Bacteria"/>
</dbReference>
<dbReference type="PROSITE" id="PS00330">
    <property type="entry name" value="HEMOLYSIN_CALCIUM"/>
    <property type="match status" value="1"/>
</dbReference>
<dbReference type="InterPro" id="IPR001343">
    <property type="entry name" value="Hemolysn_Ca-bd"/>
</dbReference>
<dbReference type="Proteomes" id="UP000002949">
    <property type="component" value="Unassembled WGS sequence"/>
</dbReference>
<feature type="compositionally biased region" description="Pro residues" evidence="1">
    <location>
        <begin position="291"/>
        <end position="306"/>
    </location>
</feature>
<dbReference type="InterPro" id="IPR018511">
    <property type="entry name" value="Hemolysin-typ_Ca-bd_CS"/>
</dbReference>
<dbReference type="InterPro" id="IPR011050">
    <property type="entry name" value="Pectin_lyase_fold/virulence"/>
</dbReference>
<reference evidence="2 3" key="1">
    <citation type="journal article" date="2012" name="J. Bacteriol.">
        <title>Draft Genome Sequence of Plant Growth-Promoting Rhizobium Mesorhizobium amorphae, Isolated from Zinc-Lead Mine Tailings.</title>
        <authorList>
            <person name="Hao X."/>
            <person name="Lin Y."/>
            <person name="Johnstone L."/>
            <person name="Baltrus D.A."/>
            <person name="Miller S.J."/>
            <person name="Wei G."/>
            <person name="Rensing C."/>
        </authorList>
    </citation>
    <scope>NUCLEOTIDE SEQUENCE [LARGE SCALE GENOMIC DNA]</scope>
    <source>
        <strain evidence="2 3">CCNWGS0123</strain>
    </source>
</reference>
<evidence type="ECO:0000313" key="2">
    <source>
        <dbReference type="EMBL" id="EHH07817.1"/>
    </source>
</evidence>
<dbReference type="SUPFAM" id="SSF51126">
    <property type="entry name" value="Pectin lyase-like"/>
    <property type="match status" value="1"/>
</dbReference>
<dbReference type="KEGG" id="mamo:A6B35_20045"/>
<organism evidence="2 3">
    <name type="scientific">Mesorhizobium amorphae CCNWGS0123</name>
    <dbReference type="NCBI Taxonomy" id="1082933"/>
    <lineage>
        <taxon>Bacteria</taxon>
        <taxon>Pseudomonadati</taxon>
        <taxon>Pseudomonadota</taxon>
        <taxon>Alphaproteobacteria</taxon>
        <taxon>Hyphomicrobiales</taxon>
        <taxon>Phyllobacteriaceae</taxon>
        <taxon>Mesorhizobium</taxon>
    </lineage>
</organism>